<dbReference type="GO" id="GO:0008273">
    <property type="term" value="F:calcium, potassium:sodium antiporter activity"/>
    <property type="evidence" value="ECO:0007669"/>
    <property type="project" value="TreeGrafter"/>
</dbReference>
<feature type="transmembrane region" description="Helical" evidence="5">
    <location>
        <begin position="103"/>
        <end position="123"/>
    </location>
</feature>
<organism evidence="7 8">
    <name type="scientific">Endozoicomonas montiporae CL-33</name>
    <dbReference type="NCBI Taxonomy" id="570277"/>
    <lineage>
        <taxon>Bacteria</taxon>
        <taxon>Pseudomonadati</taxon>
        <taxon>Pseudomonadota</taxon>
        <taxon>Gammaproteobacteria</taxon>
        <taxon>Oceanospirillales</taxon>
        <taxon>Endozoicomonadaceae</taxon>
        <taxon>Endozoicomonas</taxon>
    </lineage>
</organism>
<feature type="transmembrane region" description="Helical" evidence="5">
    <location>
        <begin position="325"/>
        <end position="346"/>
    </location>
</feature>
<evidence type="ECO:0000313" key="7">
    <source>
        <dbReference type="EMBL" id="AMO58041.1"/>
    </source>
</evidence>
<dbReference type="PATRIC" id="fig|570277.3.peg.4424"/>
<keyword evidence="3 5" id="KW-1133">Transmembrane helix</keyword>
<dbReference type="GO" id="GO:0005886">
    <property type="term" value="C:plasma membrane"/>
    <property type="evidence" value="ECO:0007669"/>
    <property type="project" value="TreeGrafter"/>
</dbReference>
<evidence type="ECO:0000259" key="6">
    <source>
        <dbReference type="Pfam" id="PF01699"/>
    </source>
</evidence>
<gene>
    <name evidence="7" type="ORF">EZMO1_4113</name>
</gene>
<evidence type="ECO:0000256" key="2">
    <source>
        <dbReference type="ARBA" id="ARBA00022692"/>
    </source>
</evidence>
<proteinExistence type="predicted"/>
<feature type="transmembrane region" description="Helical" evidence="5">
    <location>
        <begin position="31"/>
        <end position="49"/>
    </location>
</feature>
<name>A0A142BH15_9GAMM</name>
<feature type="transmembrane region" description="Helical" evidence="5">
    <location>
        <begin position="69"/>
        <end position="91"/>
    </location>
</feature>
<feature type="domain" description="Sodium/calcium exchanger membrane region" evidence="6">
    <location>
        <begin position="34"/>
        <end position="174"/>
    </location>
</feature>
<dbReference type="Proteomes" id="UP000071065">
    <property type="component" value="Chromosome"/>
</dbReference>
<dbReference type="PANTHER" id="PTHR10846:SF8">
    <property type="entry name" value="INNER MEMBRANE PROTEIN YRBG"/>
    <property type="match status" value="1"/>
</dbReference>
<comment type="subcellular location">
    <subcellularLocation>
        <location evidence="1">Membrane</location>
        <topology evidence="1">Multi-pass membrane protein</topology>
    </subcellularLocation>
</comment>
<feature type="transmembrane region" description="Helical" evidence="5">
    <location>
        <begin position="265"/>
        <end position="285"/>
    </location>
</feature>
<evidence type="ECO:0000256" key="3">
    <source>
        <dbReference type="ARBA" id="ARBA00022989"/>
    </source>
</evidence>
<dbReference type="KEGG" id="emp:EZMO1_4113"/>
<accession>A0A142BH15</accession>
<dbReference type="STRING" id="570277.EZMO1_4113"/>
<dbReference type="NCBIfam" id="TIGR00367">
    <property type="entry name" value="calcium/sodium antiporter"/>
    <property type="match status" value="1"/>
</dbReference>
<dbReference type="InterPro" id="IPR004837">
    <property type="entry name" value="NaCa_Exmemb"/>
</dbReference>
<reference evidence="7 8" key="1">
    <citation type="journal article" date="2016" name="Front. Microbiol.">
        <title>Genomic Insight into the Host-Endosymbiont Relationship of Endozoicomonas montiporae CL-33(T) with its Coral Host.</title>
        <authorList>
            <person name="Ding J.-Y."/>
            <person name="Shiu J.-H."/>
            <person name="Chen W.-M."/>
            <person name="Chiang Y.-R."/>
            <person name="Tang S.-L."/>
        </authorList>
    </citation>
    <scope>NUCLEOTIDE SEQUENCE [LARGE SCALE GENOMIC DNA]</scope>
    <source>
        <strain evidence="7 8">CL-33</strain>
    </source>
</reference>
<dbReference type="InterPro" id="IPR044880">
    <property type="entry name" value="NCX_ion-bd_dom_sf"/>
</dbReference>
<dbReference type="GO" id="GO:0006874">
    <property type="term" value="P:intracellular calcium ion homeostasis"/>
    <property type="evidence" value="ECO:0007669"/>
    <property type="project" value="TreeGrafter"/>
</dbReference>
<evidence type="ECO:0000313" key="8">
    <source>
        <dbReference type="Proteomes" id="UP000071065"/>
    </source>
</evidence>
<feature type="transmembrane region" description="Helical" evidence="5">
    <location>
        <begin position="297"/>
        <end position="318"/>
    </location>
</feature>
<dbReference type="PANTHER" id="PTHR10846">
    <property type="entry name" value="SODIUM/POTASSIUM/CALCIUM EXCHANGER"/>
    <property type="match status" value="1"/>
</dbReference>
<dbReference type="Gene3D" id="1.20.1420.30">
    <property type="entry name" value="NCX, central ion-binding region"/>
    <property type="match status" value="1"/>
</dbReference>
<dbReference type="Pfam" id="PF01699">
    <property type="entry name" value="Na_Ca_ex"/>
    <property type="match status" value="2"/>
</dbReference>
<dbReference type="GO" id="GO:0005262">
    <property type="term" value="F:calcium channel activity"/>
    <property type="evidence" value="ECO:0007669"/>
    <property type="project" value="TreeGrafter"/>
</dbReference>
<dbReference type="AlphaFoldDB" id="A0A142BH15"/>
<dbReference type="EMBL" id="CP013251">
    <property type="protein sequence ID" value="AMO58041.1"/>
    <property type="molecule type" value="Genomic_DNA"/>
</dbReference>
<feature type="domain" description="Sodium/calcium exchanger membrane region" evidence="6">
    <location>
        <begin position="201"/>
        <end position="345"/>
    </location>
</feature>
<keyword evidence="2 5" id="KW-0812">Transmembrane</keyword>
<evidence type="ECO:0000256" key="1">
    <source>
        <dbReference type="ARBA" id="ARBA00004141"/>
    </source>
</evidence>
<feature type="transmembrane region" description="Helical" evidence="5">
    <location>
        <begin position="235"/>
        <end position="253"/>
    </location>
</feature>
<keyword evidence="4 5" id="KW-0472">Membrane</keyword>
<protein>
    <submittedName>
        <fullName evidence="7">Ca2+/Na+ antiporter</fullName>
    </submittedName>
</protein>
<dbReference type="InterPro" id="IPR004481">
    <property type="entry name" value="K/Na/Ca-exchanger"/>
</dbReference>
<sequence>MTGIASVTANALPLARLTMNSSQEEPGNPNMLVAILAILAGFIILTWSADQFVNGAAATARNFNISPMLIGLTVVSIGTSAPEILVSIMAASQDHASLAIGNAIGSNIANIGLVLGVTALIAPLPVKKSLARREIPLLVGISLLAGICIANGFLTQLDSLALLGTLFLTLYLMFRWQKQHPDEPLLEGEEESAPQLSAGKAWFYLVSGLLFLLGSSQILVWGATELARLFGVSELLIGLTIVAIGTSLPELAASVASAIKGHHDIALGNVVGSNVFNLLAVLPMPGLLASGTINPQVVWQDFPVMMGLTLFLAASCLFGKQPKYLGRIIGFILISFYVAYTGWLFLNN</sequence>
<evidence type="ECO:0000256" key="5">
    <source>
        <dbReference type="SAM" id="Phobius"/>
    </source>
</evidence>
<feature type="transmembrane region" description="Helical" evidence="5">
    <location>
        <begin position="160"/>
        <end position="176"/>
    </location>
</feature>
<feature type="transmembrane region" description="Helical" evidence="5">
    <location>
        <begin position="201"/>
        <end position="223"/>
    </location>
</feature>
<evidence type="ECO:0000256" key="4">
    <source>
        <dbReference type="ARBA" id="ARBA00023136"/>
    </source>
</evidence>
<feature type="transmembrane region" description="Helical" evidence="5">
    <location>
        <begin position="135"/>
        <end position="154"/>
    </location>
</feature>